<evidence type="ECO:0000256" key="10">
    <source>
        <dbReference type="HAMAP-Rule" id="MF_01043"/>
    </source>
</evidence>
<feature type="transmembrane region" description="Helical" evidence="10">
    <location>
        <begin position="12"/>
        <end position="36"/>
    </location>
</feature>
<keyword evidence="5 10" id="KW-1133">Transmembrane helix</keyword>
<keyword evidence="11" id="KW-0012">Acyltransferase</keyword>
<dbReference type="EC" id="2.3.1.275" evidence="10"/>
<evidence type="ECO:0000256" key="9">
    <source>
        <dbReference type="ARBA" id="ARBA00023264"/>
    </source>
</evidence>
<accession>A0A926HRP1</accession>
<comment type="similarity">
    <text evidence="10">Belongs to the PlsY family.</text>
</comment>
<proteinExistence type="inferred from homology"/>
<keyword evidence="7 10" id="KW-0472">Membrane</keyword>
<evidence type="ECO:0000256" key="2">
    <source>
        <dbReference type="ARBA" id="ARBA00022516"/>
    </source>
</evidence>
<keyword evidence="4 10" id="KW-0812">Transmembrane</keyword>
<organism evidence="11 12">
    <name type="scientific">Yeguia hominis</name>
    <dbReference type="NCBI Taxonomy" id="2763662"/>
    <lineage>
        <taxon>Bacteria</taxon>
        <taxon>Bacillati</taxon>
        <taxon>Bacillota</taxon>
        <taxon>Clostridia</taxon>
        <taxon>Eubacteriales</taxon>
        <taxon>Yeguiaceae</taxon>
        <taxon>Yeguia</taxon>
    </lineage>
</organism>
<dbReference type="EMBL" id="JACRSN010000003">
    <property type="protein sequence ID" value="MBC8532985.1"/>
    <property type="molecule type" value="Genomic_DNA"/>
</dbReference>
<evidence type="ECO:0000256" key="6">
    <source>
        <dbReference type="ARBA" id="ARBA00023098"/>
    </source>
</evidence>
<feature type="transmembrane region" description="Helical" evidence="10">
    <location>
        <begin position="132"/>
        <end position="159"/>
    </location>
</feature>
<dbReference type="PANTHER" id="PTHR30309:SF0">
    <property type="entry name" value="GLYCEROL-3-PHOSPHATE ACYLTRANSFERASE-RELATED"/>
    <property type="match status" value="1"/>
</dbReference>
<keyword evidence="9 10" id="KW-1208">Phospholipid metabolism</keyword>
<evidence type="ECO:0000256" key="5">
    <source>
        <dbReference type="ARBA" id="ARBA00022989"/>
    </source>
</evidence>
<comment type="catalytic activity">
    <reaction evidence="10">
        <text>an acyl phosphate + sn-glycerol 3-phosphate = a 1-acyl-sn-glycero-3-phosphate + phosphate</text>
        <dbReference type="Rhea" id="RHEA:34075"/>
        <dbReference type="ChEBI" id="CHEBI:43474"/>
        <dbReference type="ChEBI" id="CHEBI:57597"/>
        <dbReference type="ChEBI" id="CHEBI:57970"/>
        <dbReference type="ChEBI" id="CHEBI:59918"/>
        <dbReference type="EC" id="2.3.1.275"/>
    </reaction>
</comment>
<comment type="pathway">
    <text evidence="10">Lipid metabolism; phospholipid metabolism.</text>
</comment>
<keyword evidence="12" id="KW-1185">Reference proteome</keyword>
<sequence length="240" mass="26120">MHYTFQSTVLPGIITAIAAYLLGSISFSIIFTRLYAGHADIRDMGSGNAGATNVMRSVGKRPAILTFLCDFLKCAISIAIGREVFCYFGALSGFVETDLALLSWYGSYVAGISCLIGHIYPVYYGFRGGKGVVTCAAMVALIDWRAFVIEILIFIVLFAKTRMVSVGSIVALSLHPVVTFLVTFFLDYKTGMISKWGERPGIAYVVASTVFALIIASLTVIKHLPNIKRILNGTESQLLF</sequence>
<keyword evidence="8 10" id="KW-0594">Phospholipid biosynthesis</keyword>
<reference evidence="11" key="1">
    <citation type="submission" date="2020-08" db="EMBL/GenBank/DDBJ databases">
        <title>Genome public.</title>
        <authorList>
            <person name="Liu C."/>
            <person name="Sun Q."/>
        </authorList>
    </citation>
    <scope>NUCLEOTIDE SEQUENCE</scope>
    <source>
        <strain evidence="11">NSJ-40</strain>
    </source>
</reference>
<protein>
    <recommendedName>
        <fullName evidence="10">Glycerol-3-phosphate acyltransferase</fullName>
    </recommendedName>
    <alternativeName>
        <fullName evidence="10">Acyl-PO4 G3P acyltransferase</fullName>
    </alternativeName>
    <alternativeName>
        <fullName evidence="10">Acyl-phosphate--glycerol-3-phosphate acyltransferase</fullName>
    </alternativeName>
    <alternativeName>
        <fullName evidence="10">G3P acyltransferase</fullName>
        <shortName evidence="10">GPAT</shortName>
        <ecNumber evidence="10">2.3.1.275</ecNumber>
    </alternativeName>
    <alternativeName>
        <fullName evidence="10">Lysophosphatidic acid synthase</fullName>
        <shortName evidence="10">LPA synthase</shortName>
    </alternativeName>
</protein>
<evidence type="ECO:0000313" key="11">
    <source>
        <dbReference type="EMBL" id="MBC8532985.1"/>
    </source>
</evidence>
<evidence type="ECO:0000256" key="8">
    <source>
        <dbReference type="ARBA" id="ARBA00023209"/>
    </source>
</evidence>
<dbReference type="RefSeq" id="WP_249318263.1">
    <property type="nucleotide sequence ID" value="NZ_JACRSN010000003.1"/>
</dbReference>
<evidence type="ECO:0000256" key="3">
    <source>
        <dbReference type="ARBA" id="ARBA00022679"/>
    </source>
</evidence>
<comment type="subcellular location">
    <subcellularLocation>
        <location evidence="10">Cell membrane</location>
        <topology evidence="10">Multi-pass membrane protein</topology>
    </subcellularLocation>
</comment>
<keyword evidence="2 10" id="KW-0444">Lipid biosynthesis</keyword>
<dbReference type="PANTHER" id="PTHR30309">
    <property type="entry name" value="INNER MEMBRANE PROTEIN YGIH"/>
    <property type="match status" value="1"/>
</dbReference>
<evidence type="ECO:0000256" key="1">
    <source>
        <dbReference type="ARBA" id="ARBA00022475"/>
    </source>
</evidence>
<keyword evidence="3 10" id="KW-0808">Transferase</keyword>
<evidence type="ECO:0000256" key="4">
    <source>
        <dbReference type="ARBA" id="ARBA00022692"/>
    </source>
</evidence>
<comment type="function">
    <text evidence="10">Catalyzes the transfer of an acyl group from acyl-phosphate (acyl-PO(4)) to glycerol-3-phosphate (G3P) to form lysophosphatidic acid (LPA). This enzyme utilizes acyl-phosphate as fatty acyl donor, but not acyl-CoA or acyl-ACP.</text>
</comment>
<dbReference type="GO" id="GO:0043772">
    <property type="term" value="F:acyl-phosphate glycerol-3-phosphate acyltransferase activity"/>
    <property type="evidence" value="ECO:0007669"/>
    <property type="project" value="UniProtKB-UniRule"/>
</dbReference>
<dbReference type="AlphaFoldDB" id="A0A926HRP1"/>
<dbReference type="InterPro" id="IPR003811">
    <property type="entry name" value="G3P_acylTferase_PlsY"/>
</dbReference>
<dbReference type="SMART" id="SM01207">
    <property type="entry name" value="G3P_acyltransf"/>
    <property type="match status" value="1"/>
</dbReference>
<feature type="transmembrane region" description="Helical" evidence="10">
    <location>
        <begin position="200"/>
        <end position="221"/>
    </location>
</feature>
<evidence type="ECO:0000313" key="12">
    <source>
        <dbReference type="Proteomes" id="UP000651482"/>
    </source>
</evidence>
<name>A0A926HRP1_9FIRM</name>
<feature type="transmembrane region" description="Helical" evidence="10">
    <location>
        <begin position="165"/>
        <end position="188"/>
    </location>
</feature>
<keyword evidence="6 10" id="KW-0443">Lipid metabolism</keyword>
<comment type="subunit">
    <text evidence="10">Probably interacts with PlsX.</text>
</comment>
<dbReference type="GO" id="GO:0005886">
    <property type="term" value="C:plasma membrane"/>
    <property type="evidence" value="ECO:0007669"/>
    <property type="project" value="UniProtKB-SubCell"/>
</dbReference>
<keyword evidence="1 10" id="KW-1003">Cell membrane</keyword>
<comment type="caution">
    <text evidence="11">The sequence shown here is derived from an EMBL/GenBank/DDBJ whole genome shotgun (WGS) entry which is preliminary data.</text>
</comment>
<feature type="transmembrane region" description="Helical" evidence="10">
    <location>
        <begin position="101"/>
        <end position="120"/>
    </location>
</feature>
<gene>
    <name evidence="10" type="primary">plsY</name>
    <name evidence="11" type="ORF">IAG03_03005</name>
</gene>
<dbReference type="Proteomes" id="UP000651482">
    <property type="component" value="Unassembled WGS sequence"/>
</dbReference>
<evidence type="ECO:0000256" key="7">
    <source>
        <dbReference type="ARBA" id="ARBA00023136"/>
    </source>
</evidence>
<dbReference type="Pfam" id="PF02660">
    <property type="entry name" value="G3P_acyltransf"/>
    <property type="match status" value="1"/>
</dbReference>
<dbReference type="GO" id="GO:0008654">
    <property type="term" value="P:phospholipid biosynthetic process"/>
    <property type="evidence" value="ECO:0007669"/>
    <property type="project" value="UniProtKB-UniRule"/>
</dbReference>
<dbReference type="HAMAP" id="MF_01043">
    <property type="entry name" value="PlsY"/>
    <property type="match status" value="1"/>
</dbReference>